<sequence length="232" mass="27744">MDQLKSNFANWTSGNEKIDEFIQKMQSEINKYDDVIFEWIPYNEFIEIKEIEDNYLTFAIWKKGQLSYNTYEKKWIRKSCEKKADKLNFGISQNPDTKVYILVCDSDCYCEKCGNKYEDSDNKWCKQCQINQLKSNFANWTSGNEKIDDFIQKMQLKICKQHDVIFEWISYKELIGINEINKDDGFTAAIWKKGQLSYSIYGKKLVRRSKEVVLRFLYDLQNINEEFLNKVF</sequence>
<gene>
    <name evidence="1" type="ORF">GLOINDRAFT_344803</name>
</gene>
<reference evidence="1" key="1">
    <citation type="submission" date="2013-07" db="EMBL/GenBank/DDBJ databases">
        <title>The genome of an arbuscular mycorrhizal fungus provides insights into the evolution of the oldest plant symbiosis.</title>
        <authorList>
            <consortium name="DOE Joint Genome Institute"/>
            <person name="Tisserant E."/>
            <person name="Malbreil M."/>
            <person name="Kuo A."/>
            <person name="Kohler A."/>
            <person name="Symeonidi A."/>
            <person name="Balestrini R."/>
            <person name="Charron P."/>
            <person name="Duensing N."/>
            <person name="Frei-dit-Frey N."/>
            <person name="Gianinazzi-Pearson V."/>
            <person name="Gilbert B."/>
            <person name="Handa Y."/>
            <person name="Hijri M."/>
            <person name="Kaul R."/>
            <person name="Kawaguchi M."/>
            <person name="Krajinski F."/>
            <person name="Lammers P."/>
            <person name="Lapierre D."/>
            <person name="Masclaux F.G."/>
            <person name="Murat C."/>
            <person name="Morin E."/>
            <person name="Ndikumana S."/>
            <person name="Pagni M."/>
            <person name="Petitpierre D."/>
            <person name="Requena N."/>
            <person name="Rosikiewicz P."/>
            <person name="Riley R."/>
            <person name="Saito K."/>
            <person name="San Clemente H."/>
            <person name="Shapiro H."/>
            <person name="van Tuinen D."/>
            <person name="Becard G."/>
            <person name="Bonfante P."/>
            <person name="Paszkowski U."/>
            <person name="Shachar-Hill Y."/>
            <person name="Young J.P."/>
            <person name="Sanders I.R."/>
            <person name="Henrissat B."/>
            <person name="Rensing S.A."/>
            <person name="Grigoriev I.V."/>
            <person name="Corradi N."/>
            <person name="Roux C."/>
            <person name="Martin F."/>
        </authorList>
    </citation>
    <scope>NUCLEOTIDE SEQUENCE</scope>
    <source>
        <strain evidence="1">DAOM 197198</strain>
    </source>
</reference>
<dbReference type="AlphaFoldDB" id="U9UHK6"/>
<dbReference type="EMBL" id="KI279587">
    <property type="protein sequence ID" value="ESA18038.1"/>
    <property type="molecule type" value="Genomic_DNA"/>
</dbReference>
<evidence type="ECO:0000313" key="1">
    <source>
        <dbReference type="EMBL" id="ESA18038.1"/>
    </source>
</evidence>
<accession>U9UHK6</accession>
<protein>
    <submittedName>
        <fullName evidence="1">Uncharacterized protein</fullName>
    </submittedName>
</protein>
<dbReference type="HOGENOM" id="CLU_000288_7_8_1"/>
<proteinExistence type="predicted"/>
<organism evidence="1">
    <name type="scientific">Rhizophagus irregularis (strain DAOM 181602 / DAOM 197198 / MUCL 43194)</name>
    <name type="common">Arbuscular mycorrhizal fungus</name>
    <name type="synonym">Glomus intraradices</name>
    <dbReference type="NCBI Taxonomy" id="747089"/>
    <lineage>
        <taxon>Eukaryota</taxon>
        <taxon>Fungi</taxon>
        <taxon>Fungi incertae sedis</taxon>
        <taxon>Mucoromycota</taxon>
        <taxon>Glomeromycotina</taxon>
        <taxon>Glomeromycetes</taxon>
        <taxon>Glomerales</taxon>
        <taxon>Glomeraceae</taxon>
        <taxon>Rhizophagus</taxon>
    </lineage>
</organism>
<name>U9UHK6_RHIID</name>